<evidence type="ECO:0000313" key="2">
    <source>
        <dbReference type="EMBL" id="KAF2192140.1"/>
    </source>
</evidence>
<accession>A0A6A6EPX8</accession>
<dbReference type="AlphaFoldDB" id="A0A6A6EPX8"/>
<dbReference type="OrthoDB" id="2690695at2759"/>
<sequence length="273" mass="31475">MLSSLSWFYEEMYEYTQNSDALEYDLARAKECVQLTPASHPWRALRLGMLGNIYEQNLGAPGAIYKSRAACHRNLANKLWLRYKHNGRPEDLAEAILLGEKTASLSSYNEGQTALNINSWAGFVSDSERPEDMERAVKLFARALGTTPMHHPYDSLIFQNLANTVFWVWRVTFEEMGKQHWAAAISEAMSVKSLEEVLSKQKTDAGGGNEEQQYHKRTIWPVQRQPLQRLLEMPLDHWLHRSVSEAIDNAYLKDLQDVLQLSLFAWQEIIFRL</sequence>
<proteinExistence type="predicted"/>
<protein>
    <submittedName>
        <fullName evidence="2">Uncharacterized protein</fullName>
    </submittedName>
</protein>
<dbReference type="EMBL" id="ML994615">
    <property type="protein sequence ID" value="KAF2192140.1"/>
    <property type="molecule type" value="Genomic_DNA"/>
</dbReference>
<dbReference type="Proteomes" id="UP000800200">
    <property type="component" value="Unassembled WGS sequence"/>
</dbReference>
<dbReference type="EMBL" id="ML995186">
    <property type="protein sequence ID" value="KAF2174358.1"/>
    <property type="molecule type" value="Genomic_DNA"/>
</dbReference>
<reference evidence="2" key="1">
    <citation type="journal article" date="2020" name="Stud. Mycol.">
        <title>101 Dothideomycetes genomes: a test case for predicting lifestyles and emergence of pathogens.</title>
        <authorList>
            <person name="Haridas S."/>
            <person name="Albert R."/>
            <person name="Binder M."/>
            <person name="Bloem J."/>
            <person name="Labutti K."/>
            <person name="Salamov A."/>
            <person name="Andreopoulos B."/>
            <person name="Baker S."/>
            <person name="Barry K."/>
            <person name="Bills G."/>
            <person name="Bluhm B."/>
            <person name="Cannon C."/>
            <person name="Castanera R."/>
            <person name="Culley D."/>
            <person name="Daum C."/>
            <person name="Ezra D."/>
            <person name="Gonzalez J."/>
            <person name="Henrissat B."/>
            <person name="Kuo A."/>
            <person name="Liang C."/>
            <person name="Lipzen A."/>
            <person name="Lutzoni F."/>
            <person name="Magnuson J."/>
            <person name="Mondo S."/>
            <person name="Nolan M."/>
            <person name="Ohm R."/>
            <person name="Pangilinan J."/>
            <person name="Park H.-J."/>
            <person name="Ramirez L."/>
            <person name="Alfaro M."/>
            <person name="Sun H."/>
            <person name="Tritt A."/>
            <person name="Yoshinaga Y."/>
            <person name="Zwiers L.-H."/>
            <person name="Turgeon B."/>
            <person name="Goodwin S."/>
            <person name="Spatafora J."/>
            <person name="Crous P."/>
            <person name="Grigoriev I."/>
        </authorList>
    </citation>
    <scope>NUCLEOTIDE SEQUENCE</scope>
    <source>
        <strain evidence="2">CBS 207.26</strain>
    </source>
</reference>
<evidence type="ECO:0000313" key="1">
    <source>
        <dbReference type="EMBL" id="KAF2174358.1"/>
    </source>
</evidence>
<keyword evidence="3" id="KW-1185">Reference proteome</keyword>
<name>A0A6A6EPX8_9PEZI</name>
<gene>
    <name evidence="1" type="ORF">K469DRAFT_694034</name>
    <name evidence="2" type="ORF">K469DRAFT_694287</name>
</gene>
<organism evidence="2 3">
    <name type="scientific">Zopfia rhizophila CBS 207.26</name>
    <dbReference type="NCBI Taxonomy" id="1314779"/>
    <lineage>
        <taxon>Eukaryota</taxon>
        <taxon>Fungi</taxon>
        <taxon>Dikarya</taxon>
        <taxon>Ascomycota</taxon>
        <taxon>Pezizomycotina</taxon>
        <taxon>Dothideomycetes</taxon>
        <taxon>Dothideomycetes incertae sedis</taxon>
        <taxon>Zopfiaceae</taxon>
        <taxon>Zopfia</taxon>
    </lineage>
</organism>
<evidence type="ECO:0000313" key="3">
    <source>
        <dbReference type="Proteomes" id="UP000800200"/>
    </source>
</evidence>